<feature type="compositionally biased region" description="Polar residues" evidence="1">
    <location>
        <begin position="197"/>
        <end position="217"/>
    </location>
</feature>
<feature type="compositionally biased region" description="Low complexity" evidence="1">
    <location>
        <begin position="69"/>
        <end position="86"/>
    </location>
</feature>
<evidence type="ECO:0000313" key="2">
    <source>
        <dbReference type="EMBL" id="CAE0776607.1"/>
    </source>
</evidence>
<organism evidence="2">
    <name type="scientific">Chrysotila carterae</name>
    <name type="common">Marine alga</name>
    <name type="synonym">Syracosphaera carterae</name>
    <dbReference type="NCBI Taxonomy" id="13221"/>
    <lineage>
        <taxon>Eukaryota</taxon>
        <taxon>Haptista</taxon>
        <taxon>Haptophyta</taxon>
        <taxon>Prymnesiophyceae</taxon>
        <taxon>Isochrysidales</taxon>
        <taxon>Isochrysidaceae</taxon>
        <taxon>Chrysotila</taxon>
    </lineage>
</organism>
<feature type="region of interest" description="Disordered" evidence="1">
    <location>
        <begin position="468"/>
        <end position="490"/>
    </location>
</feature>
<dbReference type="AlphaFoldDB" id="A0A7S4BTR7"/>
<feature type="compositionally biased region" description="Basic and acidic residues" evidence="1">
    <location>
        <begin position="477"/>
        <end position="486"/>
    </location>
</feature>
<proteinExistence type="predicted"/>
<reference evidence="2" key="1">
    <citation type="submission" date="2021-01" db="EMBL/GenBank/DDBJ databases">
        <authorList>
            <person name="Corre E."/>
            <person name="Pelletier E."/>
            <person name="Niang G."/>
            <person name="Scheremetjew M."/>
            <person name="Finn R."/>
            <person name="Kale V."/>
            <person name="Holt S."/>
            <person name="Cochrane G."/>
            <person name="Meng A."/>
            <person name="Brown T."/>
            <person name="Cohen L."/>
        </authorList>
    </citation>
    <scope>NUCLEOTIDE SEQUENCE</scope>
    <source>
        <strain evidence="2">CCMP645</strain>
    </source>
</reference>
<feature type="compositionally biased region" description="Polar residues" evidence="1">
    <location>
        <begin position="25"/>
        <end position="40"/>
    </location>
</feature>
<feature type="compositionally biased region" description="Low complexity" evidence="1">
    <location>
        <begin position="134"/>
        <end position="143"/>
    </location>
</feature>
<dbReference type="EMBL" id="HBIZ01045709">
    <property type="protein sequence ID" value="CAE0776607.1"/>
    <property type="molecule type" value="Transcribed_RNA"/>
</dbReference>
<feature type="compositionally biased region" description="Polar residues" evidence="1">
    <location>
        <begin position="52"/>
        <end position="61"/>
    </location>
</feature>
<accession>A0A7S4BTR7</accession>
<gene>
    <name evidence="2" type="ORF">PCAR00345_LOCUS29246</name>
</gene>
<protein>
    <submittedName>
        <fullName evidence="2">Uncharacterized protein</fullName>
    </submittedName>
</protein>
<feature type="compositionally biased region" description="Low complexity" evidence="1">
    <location>
        <begin position="162"/>
        <end position="195"/>
    </location>
</feature>
<feature type="region of interest" description="Disordered" evidence="1">
    <location>
        <begin position="1"/>
        <end position="220"/>
    </location>
</feature>
<name>A0A7S4BTR7_CHRCT</name>
<evidence type="ECO:0000256" key="1">
    <source>
        <dbReference type="SAM" id="MobiDB-lite"/>
    </source>
</evidence>
<feature type="compositionally biased region" description="Basic and acidic residues" evidence="1">
    <location>
        <begin position="148"/>
        <end position="161"/>
    </location>
</feature>
<sequence length="513" mass="55286">MADQADFSGAEPVGAKGSDLRNGSGLVQTAKSPSPRSTKSSGEKRPRGQGGTNSPSANQNNKKTKGNQSWGSLASSANSDSSPALLTNTSNKAIPAEKTASETKPTGFRIKKINVDVSIDTPQGIKAKSDAAKARASTAAKAMPPTPKAERTVSKSNKEKNNVSNKGNKVTWAADNDNNQNTEGNENPPGVPEETQGQDNESVASSETNPKNASNKRNIAEESRGFAVTVDQKDRPRAKFLDAKMYIQGIAARLGLGSDALADMRGFAIRGDPKMGRIFVSIPLHFEDRLNGVIQEGGGGFTFRTLFPSESEVSDRSPVLMFVKRASTTAVRNATMAPKKNKDLWFSFIVGLDFQGMHQEARAALRTALEACGFKVTKTPAMCFVKGTRIHNNMVHVEFSDYPSDVADHAWHEWAVGAQGLSVLCDGITLNVNLHNMDSTFMSDALKVKPICFHKLDKVCICKQSANNGRSGNRRRPTTEERRAEKQAQQNAELEMLKQLAELNSTSAEGGES</sequence>